<dbReference type="Proteomes" id="UP001567538">
    <property type="component" value="Unassembled WGS sequence"/>
</dbReference>
<dbReference type="Pfam" id="PF14372">
    <property type="entry name" value="hAT-like_RNase-H"/>
    <property type="match status" value="1"/>
</dbReference>
<dbReference type="InterPro" id="IPR025525">
    <property type="entry name" value="hAT-like_transposase_RNase-H"/>
</dbReference>
<evidence type="ECO:0000313" key="3">
    <source>
        <dbReference type="Proteomes" id="UP001567538"/>
    </source>
</evidence>
<keyword evidence="3" id="KW-1185">Reference proteome</keyword>
<feature type="domain" description="hAT-like transposase RNase-H fold" evidence="1">
    <location>
        <begin position="2"/>
        <end position="74"/>
    </location>
</feature>
<reference evidence="2 3" key="1">
    <citation type="submission" date="2024-06" db="EMBL/GenBank/DDBJ databases">
        <title>A chromosome level genome sequence of Diviner's sage (Salvia divinorum).</title>
        <authorList>
            <person name="Ford S.A."/>
            <person name="Ro D.-K."/>
            <person name="Ness R.W."/>
            <person name="Phillips M.A."/>
        </authorList>
    </citation>
    <scope>NUCLEOTIDE SEQUENCE [LARGE SCALE GENOMIC DNA]</scope>
    <source>
        <strain evidence="2">SAF-2024a</strain>
        <tissue evidence="2">Leaf</tissue>
    </source>
</reference>
<protein>
    <recommendedName>
        <fullName evidence="1">hAT-like transposase RNase-H fold domain-containing protein</fullName>
    </recommendedName>
</protein>
<dbReference type="EMBL" id="JBEAFC010000003">
    <property type="protein sequence ID" value="KAL1564081.1"/>
    <property type="molecule type" value="Genomic_DNA"/>
</dbReference>
<accession>A0ABD1I5U3</accession>
<sequence>MSDIIDLISELELSDDYEISSMAMKMRVKIGKYWAEDMELNPRMNKILYIAVVLDPRQKMNHVETCFKSIYGDARGEIMPHEPGNRHRWAPTRLEPLPPLLIRTPSKQHLGQSRCCCVVTAHALRLGPPLLRQNSQLFVRLLERSILAGHDQPAAQSSLLRCRARPPSP</sequence>
<evidence type="ECO:0000259" key="1">
    <source>
        <dbReference type="Pfam" id="PF14372"/>
    </source>
</evidence>
<gene>
    <name evidence="2" type="ORF">AAHA92_06484</name>
</gene>
<dbReference type="AlphaFoldDB" id="A0ABD1I5U3"/>
<evidence type="ECO:0000313" key="2">
    <source>
        <dbReference type="EMBL" id="KAL1564081.1"/>
    </source>
</evidence>
<proteinExistence type="predicted"/>
<comment type="caution">
    <text evidence="2">The sequence shown here is derived from an EMBL/GenBank/DDBJ whole genome shotgun (WGS) entry which is preliminary data.</text>
</comment>
<organism evidence="2 3">
    <name type="scientific">Salvia divinorum</name>
    <name type="common">Maria pastora</name>
    <name type="synonym">Diviner's sage</name>
    <dbReference type="NCBI Taxonomy" id="28513"/>
    <lineage>
        <taxon>Eukaryota</taxon>
        <taxon>Viridiplantae</taxon>
        <taxon>Streptophyta</taxon>
        <taxon>Embryophyta</taxon>
        <taxon>Tracheophyta</taxon>
        <taxon>Spermatophyta</taxon>
        <taxon>Magnoliopsida</taxon>
        <taxon>eudicotyledons</taxon>
        <taxon>Gunneridae</taxon>
        <taxon>Pentapetalae</taxon>
        <taxon>asterids</taxon>
        <taxon>lamiids</taxon>
        <taxon>Lamiales</taxon>
        <taxon>Lamiaceae</taxon>
        <taxon>Nepetoideae</taxon>
        <taxon>Mentheae</taxon>
        <taxon>Salviinae</taxon>
        <taxon>Salvia</taxon>
        <taxon>Salvia subgen. Calosphace</taxon>
    </lineage>
</organism>
<name>A0ABD1I5U3_SALDI</name>